<dbReference type="NCBIfam" id="TIGR03023">
    <property type="entry name" value="WcaJ_sugtrans"/>
    <property type="match status" value="1"/>
</dbReference>
<dbReference type="InterPro" id="IPR017473">
    <property type="entry name" value="Undecaprenyl-P_gluc_Ptfrase"/>
</dbReference>
<keyword evidence="3 9" id="KW-0808">Transferase</keyword>
<gene>
    <name evidence="9" type="ORF">KI810_14140</name>
</gene>
<sequence length="463" mass="52875">MIKKHQRLFNIMQVSLDALSLLVAYTGAIVFKLNITGFAGFGFVYYWGALWMVPLLLVVYHFMDVYSPMRSRMYRKEVLMIVRAHFMGIVTIYSVLFLNKDIQYSREVSLLFALSGLCLILVERYFVRKTLRYLRKKGYNQKHLLIVGAGPVGVEFAHKVNAHRDFGYNVIGFLDDDESKQQGKVVGKPVMGCCSLLPRLLENRSIDEVVVALPLNAYGKYGGIVDGCEKAGVRVRIIPDYNKYLPGSPVIEEFDGIPLLNIRKIPLDDPFNRFVKRTFDLAVSSLALLITSPVMIVIAAGIKLTSPGPVFFRQSRIGLNNRPFDMLKFRSMCVADDARAATTWTTPNDPRKTQFGSFLRKTSLDELPQFFNVFTGSMSVVGPRPERPFFVEQFREDVPKYMVKHQVKPGITGWAQVNGWRGDTSIEKRIECDIYYIENWDLLFDVKIMFLTVFRGLINKNAY</sequence>
<feature type="domain" description="Bacterial sugar transferase" evidence="8">
    <location>
        <begin position="276"/>
        <end position="455"/>
    </location>
</feature>
<evidence type="ECO:0000256" key="3">
    <source>
        <dbReference type="ARBA" id="ARBA00022679"/>
    </source>
</evidence>
<dbReference type="SUPFAM" id="SSF51735">
    <property type="entry name" value="NAD(P)-binding Rossmann-fold domains"/>
    <property type="match status" value="1"/>
</dbReference>
<proteinExistence type="inferred from homology"/>
<organism evidence="9 10">
    <name type="scientific">Geomobilimonas luticola</name>
    <dbReference type="NCBI Taxonomy" id="1114878"/>
    <lineage>
        <taxon>Bacteria</taxon>
        <taxon>Pseudomonadati</taxon>
        <taxon>Thermodesulfobacteriota</taxon>
        <taxon>Desulfuromonadia</taxon>
        <taxon>Geobacterales</taxon>
        <taxon>Geobacteraceae</taxon>
        <taxon>Geomobilimonas</taxon>
    </lineage>
</organism>
<feature type="transmembrane region" description="Helical" evidence="7">
    <location>
        <begin position="12"/>
        <end position="31"/>
    </location>
</feature>
<evidence type="ECO:0000256" key="5">
    <source>
        <dbReference type="ARBA" id="ARBA00022989"/>
    </source>
</evidence>
<evidence type="ECO:0000259" key="8">
    <source>
        <dbReference type="Pfam" id="PF02397"/>
    </source>
</evidence>
<dbReference type="Proteomes" id="UP000756860">
    <property type="component" value="Unassembled WGS sequence"/>
</dbReference>
<comment type="similarity">
    <text evidence="2">Belongs to the bacterial sugar transferase family.</text>
</comment>
<evidence type="ECO:0000256" key="1">
    <source>
        <dbReference type="ARBA" id="ARBA00004141"/>
    </source>
</evidence>
<comment type="caution">
    <text evidence="9">The sequence shown here is derived from an EMBL/GenBank/DDBJ whole genome shotgun (WGS) entry which is preliminary data.</text>
</comment>
<dbReference type="PANTHER" id="PTHR30576">
    <property type="entry name" value="COLANIC BIOSYNTHESIS UDP-GLUCOSE LIPID CARRIER TRANSFERASE"/>
    <property type="match status" value="1"/>
</dbReference>
<feature type="transmembrane region" description="Helical" evidence="7">
    <location>
        <begin position="281"/>
        <end position="302"/>
    </location>
</feature>
<keyword evidence="10" id="KW-1185">Reference proteome</keyword>
<dbReference type="EMBL" id="JAHCVK010000008">
    <property type="protein sequence ID" value="MBT0654200.1"/>
    <property type="molecule type" value="Genomic_DNA"/>
</dbReference>
<accession>A0ABS5SG56</accession>
<feature type="transmembrane region" description="Helical" evidence="7">
    <location>
        <begin position="78"/>
        <end position="96"/>
    </location>
</feature>
<dbReference type="Gene3D" id="3.40.50.720">
    <property type="entry name" value="NAD(P)-binding Rossmann-like Domain"/>
    <property type="match status" value="1"/>
</dbReference>
<dbReference type="InterPro" id="IPR003362">
    <property type="entry name" value="Bact_transf"/>
</dbReference>
<evidence type="ECO:0000256" key="4">
    <source>
        <dbReference type="ARBA" id="ARBA00022692"/>
    </source>
</evidence>
<dbReference type="GO" id="GO:0089702">
    <property type="term" value="F:undecaprenyl-phosphate glucose phosphotransferase activity"/>
    <property type="evidence" value="ECO:0007669"/>
    <property type="project" value="UniProtKB-EC"/>
</dbReference>
<dbReference type="Pfam" id="PF02397">
    <property type="entry name" value="Bac_transf"/>
    <property type="match status" value="1"/>
</dbReference>
<feature type="transmembrane region" description="Helical" evidence="7">
    <location>
        <begin position="108"/>
        <end position="127"/>
    </location>
</feature>
<evidence type="ECO:0000256" key="6">
    <source>
        <dbReference type="ARBA" id="ARBA00023136"/>
    </source>
</evidence>
<evidence type="ECO:0000256" key="7">
    <source>
        <dbReference type="SAM" id="Phobius"/>
    </source>
</evidence>
<dbReference type="NCBIfam" id="TIGR03025">
    <property type="entry name" value="EPS_sugtrans"/>
    <property type="match status" value="1"/>
</dbReference>
<evidence type="ECO:0000256" key="2">
    <source>
        <dbReference type="ARBA" id="ARBA00006464"/>
    </source>
</evidence>
<feature type="transmembrane region" description="Helical" evidence="7">
    <location>
        <begin position="43"/>
        <end position="66"/>
    </location>
</feature>
<dbReference type="RefSeq" id="WP_214176208.1">
    <property type="nucleotide sequence ID" value="NZ_JAHCVK010000008.1"/>
</dbReference>
<dbReference type="EC" id="2.7.8.31" evidence="9"/>
<dbReference type="Pfam" id="PF13727">
    <property type="entry name" value="CoA_binding_3"/>
    <property type="match status" value="1"/>
</dbReference>
<dbReference type="InterPro" id="IPR017475">
    <property type="entry name" value="EPS_sugar_tfrase"/>
</dbReference>
<reference evidence="9 10" key="1">
    <citation type="submission" date="2021-05" db="EMBL/GenBank/DDBJ databases">
        <title>The draft genome of Geobacter luticola JCM 17780.</title>
        <authorList>
            <person name="Xu Z."/>
            <person name="Masuda Y."/>
            <person name="Itoh H."/>
            <person name="Senoo K."/>
        </authorList>
    </citation>
    <scope>NUCLEOTIDE SEQUENCE [LARGE SCALE GENOMIC DNA]</scope>
    <source>
        <strain evidence="9 10">JCM 17780</strain>
    </source>
</reference>
<comment type="subcellular location">
    <subcellularLocation>
        <location evidence="1">Membrane</location>
        <topology evidence="1">Multi-pass membrane protein</topology>
    </subcellularLocation>
</comment>
<keyword evidence="6 7" id="KW-0472">Membrane</keyword>
<dbReference type="InterPro" id="IPR036291">
    <property type="entry name" value="NAD(P)-bd_dom_sf"/>
</dbReference>
<name>A0ABS5SG56_9BACT</name>
<protein>
    <submittedName>
        <fullName evidence="9">Undecaprenyl-phosphate glucose phosphotransferase</fullName>
        <ecNumber evidence="9">2.7.8.31</ecNumber>
    </submittedName>
</protein>
<dbReference type="PANTHER" id="PTHR30576:SF0">
    <property type="entry name" value="UNDECAPRENYL-PHOSPHATE N-ACETYLGALACTOSAMINYL 1-PHOSPHATE TRANSFERASE-RELATED"/>
    <property type="match status" value="1"/>
</dbReference>
<evidence type="ECO:0000313" key="9">
    <source>
        <dbReference type="EMBL" id="MBT0654200.1"/>
    </source>
</evidence>
<evidence type="ECO:0000313" key="10">
    <source>
        <dbReference type="Proteomes" id="UP000756860"/>
    </source>
</evidence>
<keyword evidence="5 7" id="KW-1133">Transmembrane helix</keyword>
<keyword evidence="4 7" id="KW-0812">Transmembrane</keyword>